<dbReference type="GeneID" id="95974408"/>
<gene>
    <name evidence="2" type="ORF">AAFC00_000705</name>
</gene>
<dbReference type="Proteomes" id="UP001562354">
    <property type="component" value="Unassembled WGS sequence"/>
</dbReference>
<feature type="compositionally biased region" description="Polar residues" evidence="1">
    <location>
        <begin position="130"/>
        <end position="149"/>
    </location>
</feature>
<protein>
    <submittedName>
        <fullName evidence="2">Uncharacterized protein</fullName>
    </submittedName>
</protein>
<comment type="caution">
    <text evidence="2">The sequence shown here is derived from an EMBL/GenBank/DDBJ whole genome shotgun (WGS) entry which is preliminary data.</text>
</comment>
<proteinExistence type="predicted"/>
<feature type="compositionally biased region" description="Polar residues" evidence="1">
    <location>
        <begin position="65"/>
        <end position="74"/>
    </location>
</feature>
<evidence type="ECO:0000256" key="1">
    <source>
        <dbReference type="SAM" id="MobiDB-lite"/>
    </source>
</evidence>
<reference evidence="2 3" key="1">
    <citation type="submission" date="2024-07" db="EMBL/GenBank/DDBJ databases">
        <title>Draft sequence of the Neodothiora populina.</title>
        <authorList>
            <person name="Drown D.D."/>
            <person name="Schuette U.S."/>
            <person name="Buechlein A.B."/>
            <person name="Rusch D.R."/>
            <person name="Winton L.W."/>
            <person name="Adams G.A."/>
        </authorList>
    </citation>
    <scope>NUCLEOTIDE SEQUENCE [LARGE SCALE GENOMIC DNA]</scope>
    <source>
        <strain evidence="2 3">CPC 39397</strain>
    </source>
</reference>
<feature type="region of interest" description="Disordered" evidence="1">
    <location>
        <begin position="1"/>
        <end position="164"/>
    </location>
</feature>
<name>A0ABR3PDT5_9PEZI</name>
<evidence type="ECO:0000313" key="3">
    <source>
        <dbReference type="Proteomes" id="UP001562354"/>
    </source>
</evidence>
<evidence type="ECO:0000313" key="2">
    <source>
        <dbReference type="EMBL" id="KAL1304301.1"/>
    </source>
</evidence>
<keyword evidence="3" id="KW-1185">Reference proteome</keyword>
<sequence>MSRNYRGAPPQMSSSWASNIDGWAEEANSVSSEESQHIDHQTYSPESETRRHRQAINDDQVRPSHASTVQNSMSGRRRSVRDGITRGGIAQTAYGESPRRRTTRSVQPAGAEFIMPCMDSLPDQGKRQRNTMSSQQFSPDRSGTTPKRTSQGKKRTNKPTPNTDYEGTNYLTMFGSHVLLPMLQYALSVLGIAAQFAKPILSYGLALWLLVGIFIMGKNFVTKSVNTALTPLCRIPGSSLLNLPFCEPFHNMPTGPVEFDKLVTAQSAIDEVLSASVGEGALPLAMKHSEASIRDLRTIVEHSKLPSRNELVFEFTGFIDTARQASKDLSRYNTRIGRGVDKILTTNKWTLQVISGVADDEAHRGSISRLMSNINIFTPFLPAQQMTQELLVEQYLRHTATIQTEIEALIIEAEALLIVLDNLDNRLQLIGDIAVRDGAKIQDNKDELLANLWTWLGGNQNSVARLNSKLQLLNDVSTYRKLATAHVAGTVVKLQAISNNLEDLRHRVGQPEAVGVLDGLPLEMHIEHIRQGVERLEQIRIQGRERESQKLRAILDREERLEIDA</sequence>
<organism evidence="2 3">
    <name type="scientific">Neodothiora populina</name>
    <dbReference type="NCBI Taxonomy" id="2781224"/>
    <lineage>
        <taxon>Eukaryota</taxon>
        <taxon>Fungi</taxon>
        <taxon>Dikarya</taxon>
        <taxon>Ascomycota</taxon>
        <taxon>Pezizomycotina</taxon>
        <taxon>Dothideomycetes</taxon>
        <taxon>Dothideomycetidae</taxon>
        <taxon>Dothideales</taxon>
        <taxon>Dothioraceae</taxon>
        <taxon>Neodothiora</taxon>
    </lineage>
</organism>
<dbReference type="RefSeq" id="XP_069200576.1">
    <property type="nucleotide sequence ID" value="XM_069347142.1"/>
</dbReference>
<dbReference type="EMBL" id="JBFMKM010000009">
    <property type="protein sequence ID" value="KAL1304301.1"/>
    <property type="molecule type" value="Genomic_DNA"/>
</dbReference>
<accession>A0ABR3PDT5</accession>